<feature type="transmembrane region" description="Helical" evidence="3">
    <location>
        <begin position="27"/>
        <end position="53"/>
    </location>
</feature>
<organism evidence="4 5">
    <name type="scientific">Brenthis ino</name>
    <name type="common">lesser marbled fritillary</name>
    <dbReference type="NCBI Taxonomy" id="405034"/>
    <lineage>
        <taxon>Eukaryota</taxon>
        <taxon>Metazoa</taxon>
        <taxon>Ecdysozoa</taxon>
        <taxon>Arthropoda</taxon>
        <taxon>Hexapoda</taxon>
        <taxon>Insecta</taxon>
        <taxon>Pterygota</taxon>
        <taxon>Neoptera</taxon>
        <taxon>Endopterygota</taxon>
        <taxon>Lepidoptera</taxon>
        <taxon>Glossata</taxon>
        <taxon>Ditrysia</taxon>
        <taxon>Papilionoidea</taxon>
        <taxon>Nymphalidae</taxon>
        <taxon>Heliconiinae</taxon>
        <taxon>Argynnini</taxon>
        <taxon>Brenthis</taxon>
    </lineage>
</organism>
<comment type="similarity">
    <text evidence="1">Belongs to the short-chain dehydrogenases/reductases (SDR) family.</text>
</comment>
<dbReference type="InterPro" id="IPR002347">
    <property type="entry name" value="SDR_fam"/>
</dbReference>
<evidence type="ECO:0000313" key="5">
    <source>
        <dbReference type="Proteomes" id="UP000838878"/>
    </source>
</evidence>
<dbReference type="Pfam" id="PF00106">
    <property type="entry name" value="adh_short"/>
    <property type="match status" value="1"/>
</dbReference>
<dbReference type="AlphaFoldDB" id="A0A8J9YBF3"/>
<name>A0A8J9YBF3_9NEOP</name>
<keyword evidence="3" id="KW-0472">Membrane</keyword>
<feature type="non-terminal residue" evidence="4">
    <location>
        <position position="152"/>
    </location>
</feature>
<dbReference type="GO" id="GO:0016616">
    <property type="term" value="F:oxidoreductase activity, acting on the CH-OH group of donors, NAD or NADP as acceptor"/>
    <property type="evidence" value="ECO:0007669"/>
    <property type="project" value="TreeGrafter"/>
</dbReference>
<evidence type="ECO:0000256" key="1">
    <source>
        <dbReference type="ARBA" id="ARBA00006484"/>
    </source>
</evidence>
<protein>
    <submittedName>
        <fullName evidence="4">Uncharacterized protein</fullName>
    </submittedName>
</protein>
<reference evidence="4" key="1">
    <citation type="submission" date="2021-12" db="EMBL/GenBank/DDBJ databases">
        <authorList>
            <person name="Martin H S."/>
        </authorList>
    </citation>
    <scope>NUCLEOTIDE SEQUENCE</scope>
</reference>
<keyword evidence="5" id="KW-1185">Reference proteome</keyword>
<dbReference type="Proteomes" id="UP000838878">
    <property type="component" value="Chromosome 4"/>
</dbReference>
<dbReference type="Gene3D" id="3.40.50.720">
    <property type="entry name" value="NAD(P)-binding Rossmann-like Domain"/>
    <property type="match status" value="1"/>
</dbReference>
<keyword evidence="3" id="KW-1133">Transmembrane helix</keyword>
<accession>A0A8J9YBF3</accession>
<evidence type="ECO:0000256" key="2">
    <source>
        <dbReference type="ARBA" id="ARBA00023002"/>
    </source>
</evidence>
<evidence type="ECO:0000313" key="4">
    <source>
        <dbReference type="EMBL" id="CAH0724544.1"/>
    </source>
</evidence>
<dbReference type="SUPFAM" id="SSF51735">
    <property type="entry name" value="NAD(P)-binding Rossmann-fold domains"/>
    <property type="match status" value="1"/>
</dbReference>
<sequence>MFIASQRKTVLNYDINSVLSFNMLLKLYSFVVLLVDIFWVTIIAIFATIGNFIRYLKPLPLKSVKDEVVMLINSFLPEMKEKNHGHIVALTSVAGLSQLKEYMALTAAQFGIQGLVASLLEDLRLNEITRVHVSLIHIYPFIVEQSPEFRLT</sequence>
<proteinExistence type="inferred from homology"/>
<dbReference type="PANTHER" id="PTHR24322:SF736">
    <property type="entry name" value="RETINOL DEHYDROGENASE 10"/>
    <property type="match status" value="1"/>
</dbReference>
<dbReference type="OrthoDB" id="5840532at2759"/>
<dbReference type="GO" id="GO:0005811">
    <property type="term" value="C:lipid droplet"/>
    <property type="evidence" value="ECO:0007669"/>
    <property type="project" value="TreeGrafter"/>
</dbReference>
<keyword evidence="2" id="KW-0560">Oxidoreductase</keyword>
<keyword evidence="3" id="KW-0812">Transmembrane</keyword>
<dbReference type="PANTHER" id="PTHR24322">
    <property type="entry name" value="PKSB"/>
    <property type="match status" value="1"/>
</dbReference>
<evidence type="ECO:0000256" key="3">
    <source>
        <dbReference type="SAM" id="Phobius"/>
    </source>
</evidence>
<dbReference type="EMBL" id="OV170224">
    <property type="protein sequence ID" value="CAH0724544.1"/>
    <property type="molecule type" value="Genomic_DNA"/>
</dbReference>
<gene>
    <name evidence="4" type="ORF">BINO364_LOCUS10238</name>
</gene>
<dbReference type="InterPro" id="IPR036291">
    <property type="entry name" value="NAD(P)-bd_dom_sf"/>
</dbReference>